<dbReference type="GO" id="GO:0030288">
    <property type="term" value="C:outer membrane-bounded periplasmic space"/>
    <property type="evidence" value="ECO:0007669"/>
    <property type="project" value="TreeGrafter"/>
</dbReference>
<evidence type="ECO:0000256" key="2">
    <source>
        <dbReference type="ARBA" id="ARBA00022519"/>
    </source>
</evidence>
<name>F2NJY0_DESAR</name>
<organism evidence="6 7">
    <name type="scientific">Desulfobacca acetoxidans (strain ATCC 700848 / DSM 11109 / ASRB2)</name>
    <dbReference type="NCBI Taxonomy" id="880072"/>
    <lineage>
        <taxon>Bacteria</taxon>
        <taxon>Pseudomonadati</taxon>
        <taxon>Thermodesulfobacteriota</taxon>
        <taxon>Desulfobaccia</taxon>
        <taxon>Desulfobaccales</taxon>
        <taxon>Desulfobaccaceae</taxon>
        <taxon>Desulfobacca</taxon>
    </lineage>
</organism>
<dbReference type="GO" id="GO:0017089">
    <property type="term" value="F:glycolipid transfer activity"/>
    <property type="evidence" value="ECO:0007669"/>
    <property type="project" value="TreeGrafter"/>
</dbReference>
<keyword evidence="2" id="KW-0997">Cell inner membrane</keyword>
<dbReference type="Pfam" id="PF06835">
    <property type="entry name" value="LptC"/>
    <property type="match status" value="1"/>
</dbReference>
<keyword evidence="5" id="KW-0472">Membrane</keyword>
<keyword evidence="7" id="KW-1185">Reference proteome</keyword>
<dbReference type="GO" id="GO:0005886">
    <property type="term" value="C:plasma membrane"/>
    <property type="evidence" value="ECO:0007669"/>
    <property type="project" value="InterPro"/>
</dbReference>
<evidence type="ECO:0000256" key="3">
    <source>
        <dbReference type="ARBA" id="ARBA00022692"/>
    </source>
</evidence>
<evidence type="ECO:0000313" key="6">
    <source>
        <dbReference type="EMBL" id="AEB09924.1"/>
    </source>
</evidence>
<dbReference type="EMBL" id="CP002629">
    <property type="protein sequence ID" value="AEB09924.1"/>
    <property type="molecule type" value="Genomic_DNA"/>
</dbReference>
<evidence type="ECO:0000313" key="7">
    <source>
        <dbReference type="Proteomes" id="UP000000483"/>
    </source>
</evidence>
<dbReference type="InterPro" id="IPR026265">
    <property type="entry name" value="LptC"/>
</dbReference>
<dbReference type="eggNOG" id="COG3117">
    <property type="taxonomic scope" value="Bacteria"/>
</dbReference>
<dbReference type="PANTHER" id="PTHR37481">
    <property type="entry name" value="LIPOPOLYSACCHARIDE EXPORT SYSTEM PROTEIN LPTC"/>
    <property type="match status" value="1"/>
</dbReference>
<keyword evidence="1" id="KW-1003">Cell membrane</keyword>
<dbReference type="HOGENOM" id="CLU_1545137_0_0_7"/>
<proteinExistence type="predicted"/>
<evidence type="ECO:0000256" key="4">
    <source>
        <dbReference type="ARBA" id="ARBA00022989"/>
    </source>
</evidence>
<dbReference type="NCBIfam" id="TIGR04409">
    <property type="entry name" value="LptC_YrbK"/>
    <property type="match status" value="1"/>
</dbReference>
<dbReference type="InterPro" id="IPR052363">
    <property type="entry name" value="LPS_export_LptC"/>
</dbReference>
<sequence>MGLIQPLWSGEDPGVSLPPPTIAPEKQAEMKAVRLTEIQEGEKRWILTAVGADYLKDQDTIQLRKVSVEIIGKDDDTITITGNIGFINPKSRELTLQGDVRAESRSYEFSSDLVRYDPKARVLSAPGEVKVQGPRIYVEGRGLSIDLQHKKLDVAEHIVTRMQFSGNIWKFKP</sequence>
<dbReference type="Gene3D" id="2.60.450.10">
    <property type="entry name" value="Lipopolysaccharide (LPS) transport protein A like domain"/>
    <property type="match status" value="1"/>
</dbReference>
<protein>
    <recommendedName>
        <fullName evidence="8">LPS export ABC transporter periplasmic protein LptC</fullName>
    </recommendedName>
</protein>
<evidence type="ECO:0000256" key="5">
    <source>
        <dbReference type="ARBA" id="ARBA00023136"/>
    </source>
</evidence>
<evidence type="ECO:0000256" key="1">
    <source>
        <dbReference type="ARBA" id="ARBA00022475"/>
    </source>
</evidence>
<dbReference type="PANTHER" id="PTHR37481:SF1">
    <property type="entry name" value="LIPOPOLYSACCHARIDE EXPORT SYSTEM PROTEIN LPTC"/>
    <property type="match status" value="1"/>
</dbReference>
<gene>
    <name evidence="6" type="ordered locus">Desac_2095</name>
</gene>
<reference evidence="6 7" key="1">
    <citation type="journal article" date="2011" name="Stand. Genomic Sci.">
        <title>Complete genome sequence of the acetate-degrading sulfate reducer Desulfobacca acetoxidans type strain (ASRB2).</title>
        <authorList>
            <person name="Goker M."/>
            <person name="Teshima H."/>
            <person name="Lapidus A."/>
            <person name="Nolan M."/>
            <person name="Lucas S."/>
            <person name="Hammon N."/>
            <person name="Deshpande S."/>
            <person name="Cheng J.F."/>
            <person name="Tapia R."/>
            <person name="Han C."/>
            <person name="Goodwin L."/>
            <person name="Pitluck S."/>
            <person name="Huntemann M."/>
            <person name="Liolios K."/>
            <person name="Ivanova N."/>
            <person name="Pagani I."/>
            <person name="Mavromatis K."/>
            <person name="Ovchinikova G."/>
            <person name="Pati A."/>
            <person name="Chen A."/>
            <person name="Palaniappan K."/>
            <person name="Land M."/>
            <person name="Hauser L."/>
            <person name="Brambilla E.M."/>
            <person name="Rohde M."/>
            <person name="Spring S."/>
            <person name="Detter J.C."/>
            <person name="Woyke T."/>
            <person name="Bristow J."/>
            <person name="Eisen J.A."/>
            <person name="Markowitz V."/>
            <person name="Hugenholtz P."/>
            <person name="Kyrpides N.C."/>
            <person name="Klenk H.P."/>
        </authorList>
    </citation>
    <scope>NUCLEOTIDE SEQUENCE [LARGE SCALE GENOMIC DNA]</scope>
    <source>
        <strain evidence="7">ATCC 700848 / DSM 11109 / ASRB2</strain>
    </source>
</reference>
<dbReference type="InterPro" id="IPR010664">
    <property type="entry name" value="LipoPS_assembly_LptC-rel"/>
</dbReference>
<accession>F2NJY0</accession>
<dbReference type="STRING" id="880072.Desac_2095"/>
<reference evidence="7" key="2">
    <citation type="submission" date="2011-03" db="EMBL/GenBank/DDBJ databases">
        <title>The complete genome of Desulfobacca acetoxidans DSM 11109.</title>
        <authorList>
            <consortium name="US DOE Joint Genome Institute (JGI-PGF)"/>
            <person name="Lucas S."/>
            <person name="Copeland A."/>
            <person name="Lapidus A."/>
            <person name="Bruce D."/>
            <person name="Goodwin L."/>
            <person name="Pitluck S."/>
            <person name="Peters L."/>
            <person name="Kyrpides N."/>
            <person name="Mavromatis K."/>
            <person name="Ivanova N."/>
            <person name="Ovchinnikova G."/>
            <person name="Teshima H."/>
            <person name="Detter J.C."/>
            <person name="Han C."/>
            <person name="Land M."/>
            <person name="Hauser L."/>
            <person name="Markowitz V."/>
            <person name="Cheng J.-F."/>
            <person name="Hugenholtz P."/>
            <person name="Woyke T."/>
            <person name="Wu D."/>
            <person name="Spring S."/>
            <person name="Schueler E."/>
            <person name="Brambilla E."/>
            <person name="Klenk H.-P."/>
            <person name="Eisen J.A."/>
        </authorList>
    </citation>
    <scope>NUCLEOTIDE SEQUENCE [LARGE SCALE GENOMIC DNA]</scope>
    <source>
        <strain evidence="7">ATCC 700848 / DSM 11109 / ASRB2</strain>
    </source>
</reference>
<keyword evidence="4" id="KW-1133">Transmembrane helix</keyword>
<dbReference type="AlphaFoldDB" id="F2NJY0"/>
<dbReference type="Proteomes" id="UP000000483">
    <property type="component" value="Chromosome"/>
</dbReference>
<evidence type="ECO:0008006" key="8">
    <source>
        <dbReference type="Google" id="ProtNLM"/>
    </source>
</evidence>
<dbReference type="KEGG" id="dao:Desac_2095"/>
<keyword evidence="3" id="KW-0812">Transmembrane</keyword>
<dbReference type="RefSeq" id="WP_013707033.1">
    <property type="nucleotide sequence ID" value="NC_015388.1"/>
</dbReference>
<dbReference type="GO" id="GO:0015221">
    <property type="term" value="F:lipopolysaccharide transmembrane transporter activity"/>
    <property type="evidence" value="ECO:0007669"/>
    <property type="project" value="InterPro"/>
</dbReference>